<dbReference type="Proteomes" id="UP001556617">
    <property type="component" value="Unassembled WGS sequence"/>
</dbReference>
<evidence type="ECO:0000259" key="6">
    <source>
        <dbReference type="Pfam" id="PF00925"/>
    </source>
</evidence>
<keyword evidence="4" id="KW-0464">Manganese</keyword>
<feature type="domain" description="GTP cyclohydrolase II" evidence="6">
    <location>
        <begin position="20"/>
        <end position="169"/>
    </location>
</feature>
<gene>
    <name evidence="7" type="ORF">AB3K24_09520</name>
</gene>
<dbReference type="InterPro" id="IPR036144">
    <property type="entry name" value="RibA-like_sf"/>
</dbReference>
<sequence length="177" mass="19914">MINEVTKGSLFPVEEGAELYNFKFNKGTEYVQAYVLNANSFLDNTTVPYRLNSACITSELFGDLRCDCKWQLDEAIKLVKKQGFGIITYHANHEGKGHGLSAKLSTFKSNGEVNAKYKNVGKNEEDVRDFSTAVEILKYFGVTNVELIGNNYSKKNYLTAHGIIIKHQTPLIYNLES</sequence>
<dbReference type="InterPro" id="IPR032677">
    <property type="entry name" value="GTP_cyclohydro_II"/>
</dbReference>
<dbReference type="EMBL" id="JBFPER010000001">
    <property type="protein sequence ID" value="MEX0381565.1"/>
    <property type="molecule type" value="Genomic_DNA"/>
</dbReference>
<evidence type="ECO:0000256" key="4">
    <source>
        <dbReference type="ARBA" id="ARBA00023211"/>
    </source>
</evidence>
<organism evidence="7 8">
    <name type="scientific">Leuconostoc aquikimchii</name>
    <dbReference type="NCBI Taxonomy" id="3236804"/>
    <lineage>
        <taxon>Bacteria</taxon>
        <taxon>Bacillati</taxon>
        <taxon>Bacillota</taxon>
        <taxon>Bacilli</taxon>
        <taxon>Lactobacillales</taxon>
        <taxon>Lactobacillaceae</taxon>
        <taxon>Leuconostoc</taxon>
    </lineage>
</organism>
<dbReference type="PANTHER" id="PTHR21327:SF46">
    <property type="entry name" value="3,4-DIHYDROXY-2-BUTANONE 4-PHOSPHATE SYNTHASE"/>
    <property type="match status" value="1"/>
</dbReference>
<evidence type="ECO:0000256" key="3">
    <source>
        <dbReference type="ARBA" id="ARBA00022842"/>
    </source>
</evidence>
<reference evidence="7 8" key="1">
    <citation type="submission" date="2024-07" db="EMBL/GenBank/DDBJ databases">
        <authorList>
            <person name="Yun M."/>
        </authorList>
    </citation>
    <scope>NUCLEOTIDE SEQUENCE [LARGE SCALE GENOMIC DNA]</scope>
    <source>
        <strain evidence="7 8">MS01</strain>
    </source>
</reference>
<dbReference type="PANTHER" id="PTHR21327">
    <property type="entry name" value="GTP CYCLOHYDROLASE II-RELATED"/>
    <property type="match status" value="1"/>
</dbReference>
<accession>A0ABV3S883</accession>
<dbReference type="SUPFAM" id="SSF142695">
    <property type="entry name" value="RibA-like"/>
    <property type="match status" value="1"/>
</dbReference>
<dbReference type="Pfam" id="PF00925">
    <property type="entry name" value="GTP_cyclohydro2"/>
    <property type="match status" value="1"/>
</dbReference>
<dbReference type="Gene3D" id="3.40.50.10990">
    <property type="entry name" value="GTP cyclohydrolase II"/>
    <property type="match status" value="1"/>
</dbReference>
<comment type="pathway">
    <text evidence="1">Cofactor biosynthesis; riboflavin biosynthesis.</text>
</comment>
<evidence type="ECO:0000256" key="2">
    <source>
        <dbReference type="ARBA" id="ARBA00022619"/>
    </source>
</evidence>
<proteinExistence type="predicted"/>
<dbReference type="RefSeq" id="WP_367975372.1">
    <property type="nucleotide sequence ID" value="NZ_JBFPEQ010000001.1"/>
</dbReference>
<evidence type="ECO:0000256" key="5">
    <source>
        <dbReference type="ARBA" id="ARBA00023239"/>
    </source>
</evidence>
<keyword evidence="8" id="KW-1185">Reference proteome</keyword>
<evidence type="ECO:0000256" key="1">
    <source>
        <dbReference type="ARBA" id="ARBA00005104"/>
    </source>
</evidence>
<evidence type="ECO:0000313" key="8">
    <source>
        <dbReference type="Proteomes" id="UP001556617"/>
    </source>
</evidence>
<comment type="caution">
    <text evidence="7">The sequence shown here is derived from an EMBL/GenBank/DDBJ whole genome shotgun (WGS) entry which is preliminary data.</text>
</comment>
<name>A0ABV3S883_9LACO</name>
<keyword evidence="3" id="KW-0460">Magnesium</keyword>
<evidence type="ECO:0000313" key="7">
    <source>
        <dbReference type="EMBL" id="MEX0381565.1"/>
    </source>
</evidence>
<keyword evidence="5" id="KW-0456">Lyase</keyword>
<protein>
    <recommendedName>
        <fullName evidence="6">GTP cyclohydrolase II domain-containing protein</fullName>
    </recommendedName>
</protein>
<keyword evidence="2" id="KW-0686">Riboflavin biosynthesis</keyword>